<comment type="caution">
    <text evidence="3">The sequence shown here is derived from an EMBL/GenBank/DDBJ whole genome shotgun (WGS) entry which is preliminary data.</text>
</comment>
<feature type="signal peptide" evidence="2">
    <location>
        <begin position="1"/>
        <end position="30"/>
    </location>
</feature>
<feature type="chain" id="PRO_5012096701" description="Rapid ALkalinization Factor" evidence="2">
    <location>
        <begin position="31"/>
        <end position="115"/>
    </location>
</feature>
<feature type="region of interest" description="Disordered" evidence="1">
    <location>
        <begin position="70"/>
        <end position="115"/>
    </location>
</feature>
<organism evidence="3 4">
    <name type="scientific">Corchorus capsularis</name>
    <name type="common">Jute</name>
    <dbReference type="NCBI Taxonomy" id="210143"/>
    <lineage>
        <taxon>Eukaryota</taxon>
        <taxon>Viridiplantae</taxon>
        <taxon>Streptophyta</taxon>
        <taxon>Embryophyta</taxon>
        <taxon>Tracheophyta</taxon>
        <taxon>Spermatophyta</taxon>
        <taxon>Magnoliopsida</taxon>
        <taxon>eudicotyledons</taxon>
        <taxon>Gunneridae</taxon>
        <taxon>Pentapetalae</taxon>
        <taxon>rosids</taxon>
        <taxon>malvids</taxon>
        <taxon>Malvales</taxon>
        <taxon>Malvaceae</taxon>
        <taxon>Grewioideae</taxon>
        <taxon>Apeibeae</taxon>
        <taxon>Corchorus</taxon>
    </lineage>
</organism>
<dbReference type="Proteomes" id="UP000188268">
    <property type="component" value="Unassembled WGS sequence"/>
</dbReference>
<reference evidence="3 4" key="1">
    <citation type="submission" date="2013-09" db="EMBL/GenBank/DDBJ databases">
        <title>Corchorus capsularis genome sequencing.</title>
        <authorList>
            <person name="Alam M."/>
            <person name="Haque M.S."/>
            <person name="Islam M.S."/>
            <person name="Emdad E.M."/>
            <person name="Islam M.M."/>
            <person name="Ahmed B."/>
            <person name="Halim A."/>
            <person name="Hossen Q.M.M."/>
            <person name="Hossain M.Z."/>
            <person name="Ahmed R."/>
            <person name="Khan M.M."/>
            <person name="Islam R."/>
            <person name="Rashid M.M."/>
            <person name="Khan S.A."/>
            <person name="Rahman M.S."/>
            <person name="Alam M."/>
        </authorList>
    </citation>
    <scope>NUCLEOTIDE SEQUENCE [LARGE SCALE GENOMIC DNA]</scope>
    <source>
        <strain evidence="4">cv. CVL-1</strain>
        <tissue evidence="3">Whole seedling</tissue>
    </source>
</reference>
<dbReference type="AlphaFoldDB" id="A0A1R3KDT0"/>
<keyword evidence="4" id="KW-1185">Reference proteome</keyword>
<gene>
    <name evidence="3" type="ORF">CCACVL1_01984</name>
</gene>
<accession>A0A1R3KDT0</accession>
<dbReference type="EMBL" id="AWWV01005449">
    <property type="protein sequence ID" value="OMP05242.1"/>
    <property type="molecule type" value="Genomic_DNA"/>
</dbReference>
<evidence type="ECO:0000256" key="2">
    <source>
        <dbReference type="SAM" id="SignalP"/>
    </source>
</evidence>
<sequence>MEVKVGKGVSLVAVIMLMLLLNSSRNGAIGASLKELNGSGRFATIAANMELEWLMESEIGRMLAEHKYVTENTEESEKPAVDCGRGKPYKSCTPPGNNPKVPEPCSTYKRGCPTS</sequence>
<evidence type="ECO:0000256" key="1">
    <source>
        <dbReference type="SAM" id="MobiDB-lite"/>
    </source>
</evidence>
<evidence type="ECO:0000313" key="3">
    <source>
        <dbReference type="EMBL" id="OMP05242.1"/>
    </source>
</evidence>
<name>A0A1R3KDT0_COCAP</name>
<dbReference type="OrthoDB" id="972292at2759"/>
<keyword evidence="2" id="KW-0732">Signal</keyword>
<evidence type="ECO:0000313" key="4">
    <source>
        <dbReference type="Proteomes" id="UP000188268"/>
    </source>
</evidence>
<feature type="compositionally biased region" description="Basic and acidic residues" evidence="1">
    <location>
        <begin position="70"/>
        <end position="80"/>
    </location>
</feature>
<dbReference type="Gramene" id="OMP05242">
    <property type="protein sequence ID" value="OMP05242"/>
    <property type="gene ID" value="CCACVL1_01984"/>
</dbReference>
<dbReference type="OMA" id="NRNCKGP"/>
<proteinExistence type="predicted"/>
<protein>
    <recommendedName>
        <fullName evidence="5">Rapid ALkalinization Factor</fullName>
    </recommendedName>
</protein>
<evidence type="ECO:0008006" key="5">
    <source>
        <dbReference type="Google" id="ProtNLM"/>
    </source>
</evidence>